<evidence type="ECO:0000313" key="3">
    <source>
        <dbReference type="Proteomes" id="UP000276194"/>
    </source>
</evidence>
<dbReference type="GO" id="GO:0005524">
    <property type="term" value="F:ATP binding"/>
    <property type="evidence" value="ECO:0007669"/>
    <property type="project" value="InterPro"/>
</dbReference>
<gene>
    <name evidence="2" type="ORF">ALP52_01731</name>
</gene>
<dbReference type="InterPro" id="IPR051396">
    <property type="entry name" value="Bact_Antivir_Def_Nuclease"/>
</dbReference>
<organism evidence="2 3">
    <name type="scientific">Pseudomonas amygdali pv. mori</name>
    <dbReference type="NCBI Taxonomy" id="34065"/>
    <lineage>
        <taxon>Bacteria</taxon>
        <taxon>Pseudomonadati</taxon>
        <taxon>Pseudomonadota</taxon>
        <taxon>Gammaproteobacteria</taxon>
        <taxon>Pseudomonadales</taxon>
        <taxon>Pseudomonadaceae</taxon>
        <taxon>Pseudomonas</taxon>
        <taxon>Pseudomonas amygdali</taxon>
    </lineage>
</organism>
<dbReference type="Pfam" id="PF13304">
    <property type="entry name" value="AAA_21"/>
    <property type="match status" value="1"/>
</dbReference>
<sequence length="372" mass="41731">MDVENDKFDHLFTDIKIGKVNIITGNNGTGKSRFFKSAAEKAIENSDFYNNNFQQVICLSGTHSDKFPRKIWQLNKSTSGVCYLGYKVGNNMISDIAPFRVIVNALLGESSIAQRSSDAIDFCLARLNIDPEIKLHLRYGKNRKERLIDVAPNELSINLRTFQDDEDTQAIASALKQGDLSLQTISIKRGNNFYALADLSSGERAYMIALLGALYCAKNGSLVFFDEPENSLHPGWQKTILRDFRRTLDLNFISATMLVATHSPLIASSISNQEAFTCDFPSGQTWHQSDLYGKTSDNALKDQFSLYSSRSTVVIELTQKCLSYIAKGDLRSPDLYQAIDTLLSFELVVEPGDPMREVMHTLEHLRAHHELP</sequence>
<reference evidence="2 3" key="1">
    <citation type="submission" date="2018-08" db="EMBL/GenBank/DDBJ databases">
        <title>Recombination of ecologically and evolutionarily significant loci maintains genetic cohesion in the Pseudomonas syringae species complex.</title>
        <authorList>
            <person name="Dillon M."/>
            <person name="Thakur S."/>
            <person name="Almeida R.N.D."/>
            <person name="Weir B.S."/>
            <person name="Guttman D.S."/>
        </authorList>
    </citation>
    <scope>NUCLEOTIDE SEQUENCE [LARGE SCALE GENOMIC DNA]</scope>
    <source>
        <strain evidence="2 3">ICMP 6941</strain>
    </source>
</reference>
<accession>A0A3M5ISK8</accession>
<feature type="domain" description="ATPase AAA-type core" evidence="1">
    <location>
        <begin position="184"/>
        <end position="266"/>
    </location>
</feature>
<dbReference type="RefSeq" id="WP_122323041.1">
    <property type="nucleotide sequence ID" value="NZ_RBTD01000415.1"/>
</dbReference>
<dbReference type="InterPro" id="IPR027417">
    <property type="entry name" value="P-loop_NTPase"/>
</dbReference>
<dbReference type="Proteomes" id="UP000276194">
    <property type="component" value="Unassembled WGS sequence"/>
</dbReference>
<proteinExistence type="predicted"/>
<name>A0A3M5ISK8_PSEA0</name>
<evidence type="ECO:0000259" key="1">
    <source>
        <dbReference type="Pfam" id="PF13304"/>
    </source>
</evidence>
<dbReference type="AlphaFoldDB" id="A0A3M5ISK8"/>
<dbReference type="Gene3D" id="3.40.50.300">
    <property type="entry name" value="P-loop containing nucleotide triphosphate hydrolases"/>
    <property type="match status" value="1"/>
</dbReference>
<dbReference type="EMBL" id="RBTD01000415">
    <property type="protein sequence ID" value="RMT13871.1"/>
    <property type="molecule type" value="Genomic_DNA"/>
</dbReference>
<evidence type="ECO:0000313" key="2">
    <source>
        <dbReference type="EMBL" id="RMT13871.1"/>
    </source>
</evidence>
<comment type="caution">
    <text evidence="2">The sequence shown here is derived from an EMBL/GenBank/DDBJ whole genome shotgun (WGS) entry which is preliminary data.</text>
</comment>
<dbReference type="InterPro" id="IPR003959">
    <property type="entry name" value="ATPase_AAA_core"/>
</dbReference>
<dbReference type="SUPFAM" id="SSF52540">
    <property type="entry name" value="P-loop containing nucleoside triphosphate hydrolases"/>
    <property type="match status" value="1"/>
</dbReference>
<dbReference type="GO" id="GO:0016887">
    <property type="term" value="F:ATP hydrolysis activity"/>
    <property type="evidence" value="ECO:0007669"/>
    <property type="project" value="InterPro"/>
</dbReference>
<protein>
    <submittedName>
        <fullName evidence="2">ATPase AAA</fullName>
    </submittedName>
</protein>
<dbReference type="PANTHER" id="PTHR43581:SF2">
    <property type="entry name" value="EXCINUCLEASE ATPASE SUBUNIT"/>
    <property type="match status" value="1"/>
</dbReference>
<dbReference type="PANTHER" id="PTHR43581">
    <property type="entry name" value="ATP/GTP PHOSPHATASE"/>
    <property type="match status" value="1"/>
</dbReference>